<accession>A0A0F9M6B6</accession>
<dbReference type="AlphaFoldDB" id="A0A0F9M6B6"/>
<protein>
    <submittedName>
        <fullName evidence="1">Uncharacterized protein</fullName>
    </submittedName>
</protein>
<dbReference type="EMBL" id="LAZR01009514">
    <property type="protein sequence ID" value="KKM72205.1"/>
    <property type="molecule type" value="Genomic_DNA"/>
</dbReference>
<gene>
    <name evidence="1" type="ORF">LCGC14_1422820</name>
</gene>
<proteinExistence type="predicted"/>
<reference evidence="1" key="1">
    <citation type="journal article" date="2015" name="Nature">
        <title>Complex archaea that bridge the gap between prokaryotes and eukaryotes.</title>
        <authorList>
            <person name="Spang A."/>
            <person name="Saw J.H."/>
            <person name="Jorgensen S.L."/>
            <person name="Zaremba-Niedzwiedzka K."/>
            <person name="Martijn J."/>
            <person name="Lind A.E."/>
            <person name="van Eijk R."/>
            <person name="Schleper C."/>
            <person name="Guy L."/>
            <person name="Ettema T.J."/>
        </authorList>
    </citation>
    <scope>NUCLEOTIDE SEQUENCE</scope>
</reference>
<feature type="non-terminal residue" evidence="1">
    <location>
        <position position="1"/>
    </location>
</feature>
<organism evidence="1">
    <name type="scientific">marine sediment metagenome</name>
    <dbReference type="NCBI Taxonomy" id="412755"/>
    <lineage>
        <taxon>unclassified sequences</taxon>
        <taxon>metagenomes</taxon>
        <taxon>ecological metagenomes</taxon>
    </lineage>
</organism>
<sequence length="279" mass="29287">EKLRITPSSSGGLFDTIGRMSNRRGDGFSNPFIIFSHADSAVLAPAFSMRRARGTFATPTAVVSGTRIGQLAWRGMDSTSGTFQGRASVTCECDGAVSAGTVPMNVLFATGTSSRIDRLTIDSSGDVTLNTSGVRLNFGGTTEYIEDGGSSLDFFTNNTKRLEILVGALLLVSGGTALGKLGWDANYVKLFHVSTEKQRIAVSSVQFADPMLIGSVSTVPASSAILELLSTTGALLLPRMTTTQRNALTAVDGMILYNSTTGQFNFREGGAWVTGSGLA</sequence>
<name>A0A0F9M6B6_9ZZZZ</name>
<comment type="caution">
    <text evidence="1">The sequence shown here is derived from an EMBL/GenBank/DDBJ whole genome shotgun (WGS) entry which is preliminary data.</text>
</comment>
<evidence type="ECO:0000313" key="1">
    <source>
        <dbReference type="EMBL" id="KKM72205.1"/>
    </source>
</evidence>